<name>A0A7I8IP84_SPIIN</name>
<evidence type="ECO:0000256" key="1">
    <source>
        <dbReference type="SAM" id="Phobius"/>
    </source>
</evidence>
<keyword evidence="1" id="KW-0812">Transmembrane</keyword>
<evidence type="ECO:0000313" key="2">
    <source>
        <dbReference type="EMBL" id="CAA2619833.1"/>
    </source>
</evidence>
<accession>A0A7I8IP84</accession>
<gene>
    <name evidence="2" type="ORF">SI7747_05006002</name>
</gene>
<dbReference type="EMBL" id="LR743592">
    <property type="protein sequence ID" value="CAA2619833.1"/>
    <property type="molecule type" value="Genomic_DNA"/>
</dbReference>
<organism evidence="2">
    <name type="scientific">Spirodela intermedia</name>
    <name type="common">Intermediate duckweed</name>
    <dbReference type="NCBI Taxonomy" id="51605"/>
    <lineage>
        <taxon>Eukaryota</taxon>
        <taxon>Viridiplantae</taxon>
        <taxon>Streptophyta</taxon>
        <taxon>Embryophyta</taxon>
        <taxon>Tracheophyta</taxon>
        <taxon>Spermatophyta</taxon>
        <taxon>Magnoliopsida</taxon>
        <taxon>Liliopsida</taxon>
        <taxon>Araceae</taxon>
        <taxon>Lemnoideae</taxon>
        <taxon>Spirodela</taxon>
    </lineage>
</organism>
<sequence length="39" mass="4726">MLGYCKIYMLLLMYMINFGILCQCNSYIMCSTYKFYCLE</sequence>
<protein>
    <submittedName>
        <fullName evidence="2">Uncharacterized protein</fullName>
    </submittedName>
</protein>
<dbReference type="Proteomes" id="UP001189122">
    <property type="component" value="Unassembled WGS sequence"/>
</dbReference>
<keyword evidence="1" id="KW-0472">Membrane</keyword>
<evidence type="ECO:0000313" key="3">
    <source>
        <dbReference type="Proteomes" id="UP001189122"/>
    </source>
</evidence>
<dbReference type="EMBL" id="CACRZD030000005">
    <property type="protein sequence ID" value="CAA6659580.1"/>
    <property type="molecule type" value="Genomic_DNA"/>
</dbReference>
<feature type="transmembrane region" description="Helical" evidence="1">
    <location>
        <begin position="7"/>
        <end position="28"/>
    </location>
</feature>
<proteinExistence type="predicted"/>
<reference evidence="2 3" key="1">
    <citation type="submission" date="2019-12" db="EMBL/GenBank/DDBJ databases">
        <authorList>
            <person name="Scholz U."/>
            <person name="Mascher M."/>
            <person name="Fiebig A."/>
        </authorList>
    </citation>
    <scope>NUCLEOTIDE SEQUENCE</scope>
</reference>
<keyword evidence="1" id="KW-1133">Transmembrane helix</keyword>
<dbReference type="AlphaFoldDB" id="A0A7I8IP84"/>
<keyword evidence="3" id="KW-1185">Reference proteome</keyword>